<dbReference type="Gene3D" id="4.10.240.10">
    <property type="entry name" value="Zn(2)-C6 fungal-type DNA-binding domain"/>
    <property type="match status" value="1"/>
</dbReference>
<feature type="region of interest" description="Disordered" evidence="7">
    <location>
        <begin position="665"/>
        <end position="686"/>
    </location>
</feature>
<name>A0A165UP28_9AGAM</name>
<feature type="domain" description="Zn(2)-C6 fungal-type" evidence="8">
    <location>
        <begin position="3"/>
        <end position="33"/>
    </location>
</feature>
<dbReference type="STRING" id="1314782.A0A165UP28"/>
<dbReference type="Pfam" id="PF04082">
    <property type="entry name" value="Fungal_trans"/>
    <property type="match status" value="1"/>
</dbReference>
<keyword evidence="4" id="KW-0238">DNA-binding</keyword>
<evidence type="ECO:0000313" key="10">
    <source>
        <dbReference type="Proteomes" id="UP000076761"/>
    </source>
</evidence>
<keyword evidence="5" id="KW-0804">Transcription</keyword>
<comment type="subcellular location">
    <subcellularLocation>
        <location evidence="1">Nucleus</location>
    </subcellularLocation>
</comment>
<reference evidence="9 10" key="1">
    <citation type="journal article" date="2016" name="Mol. Biol. Evol.">
        <title>Comparative Genomics of Early-Diverging Mushroom-Forming Fungi Provides Insights into the Origins of Lignocellulose Decay Capabilities.</title>
        <authorList>
            <person name="Nagy L.G."/>
            <person name="Riley R."/>
            <person name="Tritt A."/>
            <person name="Adam C."/>
            <person name="Daum C."/>
            <person name="Floudas D."/>
            <person name="Sun H."/>
            <person name="Yadav J.S."/>
            <person name="Pangilinan J."/>
            <person name="Larsson K.H."/>
            <person name="Matsuura K."/>
            <person name="Barry K."/>
            <person name="Labutti K."/>
            <person name="Kuo R."/>
            <person name="Ohm R.A."/>
            <person name="Bhattacharya S.S."/>
            <person name="Shirouzu T."/>
            <person name="Yoshinaga Y."/>
            <person name="Martin F.M."/>
            <person name="Grigoriev I.V."/>
            <person name="Hibbett D.S."/>
        </authorList>
    </citation>
    <scope>NUCLEOTIDE SEQUENCE [LARGE SCALE GENOMIC DNA]</scope>
    <source>
        <strain evidence="9 10">HHB14362 ss-1</strain>
    </source>
</reference>
<evidence type="ECO:0000313" key="9">
    <source>
        <dbReference type="EMBL" id="KZT28474.1"/>
    </source>
</evidence>
<dbReference type="OrthoDB" id="3163292at2759"/>
<dbReference type="CDD" id="cd12148">
    <property type="entry name" value="fungal_TF_MHR"/>
    <property type="match status" value="1"/>
</dbReference>
<dbReference type="InterPro" id="IPR001138">
    <property type="entry name" value="Zn2Cys6_DnaBD"/>
</dbReference>
<evidence type="ECO:0000256" key="3">
    <source>
        <dbReference type="ARBA" id="ARBA00023015"/>
    </source>
</evidence>
<feature type="compositionally biased region" description="Polar residues" evidence="7">
    <location>
        <begin position="674"/>
        <end position="686"/>
    </location>
</feature>
<dbReference type="GO" id="GO:0008270">
    <property type="term" value="F:zinc ion binding"/>
    <property type="evidence" value="ECO:0007669"/>
    <property type="project" value="InterPro"/>
</dbReference>
<evidence type="ECO:0000256" key="2">
    <source>
        <dbReference type="ARBA" id="ARBA00022723"/>
    </source>
</evidence>
<dbReference type="EMBL" id="KV425557">
    <property type="protein sequence ID" value="KZT28474.1"/>
    <property type="molecule type" value="Genomic_DNA"/>
</dbReference>
<dbReference type="InterPro" id="IPR036864">
    <property type="entry name" value="Zn2-C6_fun-type_DNA-bd_sf"/>
</dbReference>
<evidence type="ECO:0000256" key="1">
    <source>
        <dbReference type="ARBA" id="ARBA00004123"/>
    </source>
</evidence>
<dbReference type="SMART" id="SM00906">
    <property type="entry name" value="Fungal_trans"/>
    <property type="match status" value="1"/>
</dbReference>
<keyword evidence="10" id="KW-1185">Reference proteome</keyword>
<keyword evidence="3" id="KW-0805">Transcription regulation</keyword>
<dbReference type="PANTHER" id="PTHR31845">
    <property type="entry name" value="FINGER DOMAIN PROTEIN, PUTATIVE-RELATED"/>
    <property type="match status" value="1"/>
</dbReference>
<proteinExistence type="predicted"/>
<evidence type="ECO:0000256" key="6">
    <source>
        <dbReference type="ARBA" id="ARBA00023242"/>
    </source>
</evidence>
<protein>
    <recommendedName>
        <fullName evidence="8">Zn(2)-C6 fungal-type domain-containing protein</fullName>
    </recommendedName>
</protein>
<keyword evidence="2" id="KW-0479">Metal-binding</keyword>
<dbReference type="SUPFAM" id="SSF57701">
    <property type="entry name" value="Zn2/Cys6 DNA-binding domain"/>
    <property type="match status" value="1"/>
</dbReference>
<evidence type="ECO:0000259" key="8">
    <source>
        <dbReference type="PROSITE" id="PS00463"/>
    </source>
</evidence>
<evidence type="ECO:0000256" key="7">
    <source>
        <dbReference type="SAM" id="MobiDB-lite"/>
    </source>
</evidence>
<keyword evidence="6" id="KW-0539">Nucleus</keyword>
<sequence length="686" mass="77486">MGACVHCKSLKVRCKFDPGESSCQRCIAGSHECLVRGRKKRKPAPTHEALLEKSHQQDTYIQCILEQLDQIKTEKKIKDWIEKAQGETSSSSTCVPVFLDGYLAILCAPDARHFGISQALPEVVKRGLLQMDEVHDLFRLVIGHPHGQPFFSILDPNYHTPPSLIHTSPFLFTVVCTVASRYYDLHPQLYPLLMSFARDAAGKALVDSSKTVETCQAYLLLAVYPKPRKRWAEDRSWALMGVAIRLALELRINQPQPTPPTPTSLNHTRTWLNAFCVDASHATQYGKLPMVRLQDDYVARHSADWWRCSERNLDYDIHLCGYVDILLVMAEFRRIVDEEGEDPEGDLVGKLVEIDRRLHGKIGHWYHLYQTQTFSTDPICRYRGNTTRLIAAYSRLVVLAHTFQLGLKKGLKRENYIVRESIAVAQLVLQIMINDMYPVVYPTRMLRFSMEAHFLYVAYAAAFLLNLLRPRCKPLLEPAEETKIISSVRKLIEILGSNEVALDGRHTPMLYSRFLSSLLAKYDHSVASAPGEATYAETQYAPDGQYSPPSGEILPQYNRERDPTPPHMYYWPDTSQSMSGASHVMEQSAQDYPSGTVYQQSGDADMDFSMNHFLQTVVAGHSTGTYGAQFHGNMAPAQVMDDRWGMPGSASDLFGTNYSDVASGWPHATEHDQSSQYGQPWTGMRS</sequence>
<accession>A0A165UP28</accession>
<dbReference type="InterPro" id="IPR007219">
    <property type="entry name" value="XnlR_reg_dom"/>
</dbReference>
<dbReference type="GO" id="GO:0005634">
    <property type="term" value="C:nucleus"/>
    <property type="evidence" value="ECO:0007669"/>
    <property type="project" value="UniProtKB-SubCell"/>
</dbReference>
<dbReference type="Proteomes" id="UP000076761">
    <property type="component" value="Unassembled WGS sequence"/>
</dbReference>
<dbReference type="PROSITE" id="PS00463">
    <property type="entry name" value="ZN2_CY6_FUNGAL_1"/>
    <property type="match status" value="1"/>
</dbReference>
<dbReference type="InterPro" id="IPR051089">
    <property type="entry name" value="prtT"/>
</dbReference>
<evidence type="ECO:0000256" key="5">
    <source>
        <dbReference type="ARBA" id="ARBA00023163"/>
    </source>
</evidence>
<dbReference type="AlphaFoldDB" id="A0A165UP28"/>
<evidence type="ECO:0000256" key="4">
    <source>
        <dbReference type="ARBA" id="ARBA00023125"/>
    </source>
</evidence>
<dbReference type="GO" id="GO:0000981">
    <property type="term" value="F:DNA-binding transcription factor activity, RNA polymerase II-specific"/>
    <property type="evidence" value="ECO:0007669"/>
    <property type="project" value="InterPro"/>
</dbReference>
<organism evidence="9 10">
    <name type="scientific">Neolentinus lepideus HHB14362 ss-1</name>
    <dbReference type="NCBI Taxonomy" id="1314782"/>
    <lineage>
        <taxon>Eukaryota</taxon>
        <taxon>Fungi</taxon>
        <taxon>Dikarya</taxon>
        <taxon>Basidiomycota</taxon>
        <taxon>Agaricomycotina</taxon>
        <taxon>Agaricomycetes</taxon>
        <taxon>Gloeophyllales</taxon>
        <taxon>Gloeophyllaceae</taxon>
        <taxon>Neolentinus</taxon>
    </lineage>
</organism>
<dbReference type="PANTHER" id="PTHR31845:SF19">
    <property type="entry name" value="TRANSCRIPTION FACTOR DOMAIN-CONTAINING PROTEIN"/>
    <property type="match status" value="1"/>
</dbReference>
<dbReference type="InParanoid" id="A0A165UP28"/>
<gene>
    <name evidence="9" type="ORF">NEOLEDRAFT_1058377</name>
</gene>
<dbReference type="GO" id="GO:0000976">
    <property type="term" value="F:transcription cis-regulatory region binding"/>
    <property type="evidence" value="ECO:0007669"/>
    <property type="project" value="TreeGrafter"/>
</dbReference>
<dbReference type="CDD" id="cd00067">
    <property type="entry name" value="GAL4"/>
    <property type="match status" value="1"/>
</dbReference>
<dbReference type="GO" id="GO:0006351">
    <property type="term" value="P:DNA-templated transcription"/>
    <property type="evidence" value="ECO:0007669"/>
    <property type="project" value="InterPro"/>
</dbReference>